<dbReference type="Pfam" id="PF13828">
    <property type="entry name" value="DUF4190"/>
    <property type="match status" value="1"/>
</dbReference>
<feature type="transmembrane region" description="Helical" evidence="2">
    <location>
        <begin position="114"/>
        <end position="139"/>
    </location>
</feature>
<keyword evidence="2" id="KW-0812">Transmembrane</keyword>
<dbReference type="InterPro" id="IPR025241">
    <property type="entry name" value="DUF4190"/>
</dbReference>
<accession>A0ABU7M7R7</accession>
<name>A0ABU7M7R7_9ACTN</name>
<keyword evidence="2" id="KW-0472">Membrane</keyword>
<organism evidence="4 5">
    <name type="scientific">Gordonia sesuvii</name>
    <dbReference type="NCBI Taxonomy" id="3116777"/>
    <lineage>
        <taxon>Bacteria</taxon>
        <taxon>Bacillati</taxon>
        <taxon>Actinomycetota</taxon>
        <taxon>Actinomycetes</taxon>
        <taxon>Mycobacteriales</taxon>
        <taxon>Gordoniaceae</taxon>
        <taxon>Gordonia</taxon>
    </lineage>
</organism>
<gene>
    <name evidence="4" type="ORF">VZC37_02370</name>
</gene>
<dbReference type="RefSeq" id="WP_330430811.1">
    <property type="nucleotide sequence ID" value="NZ_JAZDUF010000001.1"/>
</dbReference>
<feature type="region of interest" description="Disordered" evidence="1">
    <location>
        <begin position="1"/>
        <end position="66"/>
    </location>
</feature>
<evidence type="ECO:0000256" key="2">
    <source>
        <dbReference type="SAM" id="Phobius"/>
    </source>
</evidence>
<protein>
    <submittedName>
        <fullName evidence="4">DUF4190 domain-containing protein</fullName>
    </submittedName>
</protein>
<dbReference type="EMBL" id="JAZDUF010000001">
    <property type="protein sequence ID" value="MEE3849160.1"/>
    <property type="molecule type" value="Genomic_DNA"/>
</dbReference>
<evidence type="ECO:0000313" key="4">
    <source>
        <dbReference type="EMBL" id="MEE3849160.1"/>
    </source>
</evidence>
<feature type="domain" description="DUF4190" evidence="3">
    <location>
        <begin position="114"/>
        <end position="176"/>
    </location>
</feature>
<comment type="caution">
    <text evidence="4">The sequence shown here is derived from an EMBL/GenBank/DDBJ whole genome shotgun (WGS) entry which is preliminary data.</text>
</comment>
<proteinExistence type="predicted"/>
<evidence type="ECO:0000256" key="1">
    <source>
        <dbReference type="SAM" id="MobiDB-lite"/>
    </source>
</evidence>
<keyword evidence="2" id="KW-1133">Transmembrane helix</keyword>
<feature type="compositionally biased region" description="Basic and acidic residues" evidence="1">
    <location>
        <begin position="1"/>
        <end position="12"/>
    </location>
</feature>
<reference evidence="4 5" key="1">
    <citation type="submission" date="2024-01" db="EMBL/GenBank/DDBJ databases">
        <title>Draft genome sequence of Gordonia sp. LSe1-13.</title>
        <authorList>
            <person name="Suphannarot A."/>
            <person name="Mingma R."/>
        </authorList>
    </citation>
    <scope>NUCLEOTIDE SEQUENCE [LARGE SCALE GENOMIC DNA]</scope>
    <source>
        <strain evidence="4 5">LSe1-13</strain>
    </source>
</reference>
<keyword evidence="5" id="KW-1185">Reference proteome</keyword>
<dbReference type="Proteomes" id="UP001347146">
    <property type="component" value="Unassembled WGS sequence"/>
</dbReference>
<evidence type="ECO:0000259" key="3">
    <source>
        <dbReference type="Pfam" id="PF13828"/>
    </source>
</evidence>
<evidence type="ECO:0000313" key="5">
    <source>
        <dbReference type="Proteomes" id="UP001347146"/>
    </source>
</evidence>
<sequence>MTNPNDDPRGPEGDPTGDSPAGPAPAYEGGNPYPSSPGRDPASGQSGQGSPSDPGTPGYGVPGYADQGYGTPGYGAPEYGTPGYSAPGYGAPQYGAAQYGPGGYPVIRQTNGKAIAALVCGIGSFLVCPGVLGVVAVILGNSARDEIARSAGTQDGEGMAKAGAILGWISIALVLAALLVFLLVLVVGAAVSV</sequence>
<feature type="compositionally biased region" description="Low complexity" evidence="1">
    <location>
        <begin position="40"/>
        <end position="56"/>
    </location>
</feature>
<feature type="transmembrane region" description="Helical" evidence="2">
    <location>
        <begin position="165"/>
        <end position="191"/>
    </location>
</feature>